<proteinExistence type="inferred from homology"/>
<evidence type="ECO:0000313" key="12">
    <source>
        <dbReference type="Proteomes" id="UP000664048"/>
    </source>
</evidence>
<evidence type="ECO:0000313" key="9">
    <source>
        <dbReference type="EMBL" id="MBK1929061.1"/>
    </source>
</evidence>
<dbReference type="Proteomes" id="UP000611459">
    <property type="component" value="Unassembled WGS sequence"/>
</dbReference>
<dbReference type="InterPro" id="IPR002891">
    <property type="entry name" value="APS"/>
</dbReference>
<keyword evidence="12" id="KW-1185">Reference proteome</keyword>
<dbReference type="Gene3D" id="3.40.50.300">
    <property type="entry name" value="P-loop containing nucleotide triphosphate hydrolases"/>
    <property type="match status" value="1"/>
</dbReference>
<keyword evidence="5 6" id="KW-0067">ATP-binding</keyword>
<dbReference type="PANTHER" id="PTHR42700:SF1">
    <property type="entry name" value="SULFATE ADENYLYLTRANSFERASE"/>
    <property type="match status" value="1"/>
</dbReference>
<dbReference type="GeneID" id="93190566"/>
<comment type="pathway">
    <text evidence="6 7">Sulfur metabolism; hydrogen sulfide biosynthesis; sulfite from sulfate: step 2/3.</text>
</comment>
<evidence type="ECO:0000256" key="6">
    <source>
        <dbReference type="HAMAP-Rule" id="MF_00065"/>
    </source>
</evidence>
<sequence>MMKIAGCGFPGVVSSLSIDGARSGWDASPRRAGGVLWLTGLSGAGKTTLADAVAARLGDQWMLPVVLDGDRLRKGLNRDLGFTVQDRFENVRRIAEVAALLSESGALAIVAVISPLAAMRDEAKAIVGPRFREVYVSTALDCCEARDPKGLYAKARRGALPEFTGVSAPYEPPVAADLEIDAGRASLAMCVDTLVKFACAQFGGAVDAGAARMHHG</sequence>
<feature type="active site" description="Phosphoserine intermediate" evidence="6">
    <location>
        <position position="114"/>
    </location>
</feature>
<dbReference type="Proteomes" id="UP000664048">
    <property type="component" value="Unassembled WGS sequence"/>
</dbReference>
<dbReference type="NCBIfam" id="TIGR00455">
    <property type="entry name" value="apsK"/>
    <property type="match status" value="1"/>
</dbReference>
<comment type="similarity">
    <text evidence="6 7">Belongs to the APS kinase family.</text>
</comment>
<evidence type="ECO:0000313" key="10">
    <source>
        <dbReference type="EMBL" id="MBO1828144.1"/>
    </source>
</evidence>
<keyword evidence="4 6" id="KW-0547">Nucleotide-binding</keyword>
<dbReference type="GO" id="GO:0070814">
    <property type="term" value="P:hydrogen sulfide biosynthetic process"/>
    <property type="evidence" value="ECO:0007669"/>
    <property type="project" value="UniProtKB-UniRule"/>
</dbReference>
<dbReference type="HAMAP" id="MF_00065">
    <property type="entry name" value="Adenylyl_sulf_kinase"/>
    <property type="match status" value="1"/>
</dbReference>
<evidence type="ECO:0000256" key="7">
    <source>
        <dbReference type="RuleBase" id="RU004347"/>
    </source>
</evidence>
<dbReference type="CDD" id="cd02027">
    <property type="entry name" value="APSK"/>
    <property type="match status" value="1"/>
</dbReference>
<dbReference type="PANTHER" id="PTHR42700">
    <property type="entry name" value="SULFATE ADENYLYLTRANSFERASE"/>
    <property type="match status" value="1"/>
</dbReference>
<evidence type="ECO:0000256" key="5">
    <source>
        <dbReference type="ARBA" id="ARBA00022840"/>
    </source>
</evidence>
<dbReference type="GO" id="GO:0019379">
    <property type="term" value="P:sulfate assimilation, phosphoadenylyl sulfate reduction by phosphoadenylyl-sulfate reductase (thioredoxin)"/>
    <property type="evidence" value="ECO:0007669"/>
    <property type="project" value="TreeGrafter"/>
</dbReference>
<evidence type="ECO:0000256" key="1">
    <source>
        <dbReference type="ARBA" id="ARBA00001823"/>
    </source>
</evidence>
<comment type="caution">
    <text evidence="9">The sequence shown here is derived from an EMBL/GenBank/DDBJ whole genome shotgun (WGS) entry which is preliminary data.</text>
</comment>
<dbReference type="RefSeq" id="WP_039344064.1">
    <property type="nucleotide sequence ID" value="NZ_AP018357.1"/>
</dbReference>
<comment type="function">
    <text evidence="6 7">Catalyzes the synthesis of activated sulfate.</text>
</comment>
<dbReference type="Pfam" id="PF01583">
    <property type="entry name" value="APS_kinase"/>
    <property type="match status" value="1"/>
</dbReference>
<evidence type="ECO:0000259" key="8">
    <source>
        <dbReference type="Pfam" id="PF01583"/>
    </source>
</evidence>
<protein>
    <recommendedName>
        <fullName evidence="2 6">Adenylyl-sulfate kinase</fullName>
        <ecNumber evidence="2 6">2.7.1.25</ecNumber>
    </recommendedName>
    <alternativeName>
        <fullName evidence="6">APS kinase</fullName>
    </alternativeName>
    <alternativeName>
        <fullName evidence="6">ATP adenosine-5'-phosphosulfate 3'-phosphotransferase</fullName>
    </alternativeName>
    <alternativeName>
        <fullName evidence="6">Adenosine-5'-phosphosulfate kinase</fullName>
    </alternativeName>
</protein>
<dbReference type="EMBL" id="JAENIB010000001">
    <property type="protein sequence ID" value="MBK1929061.1"/>
    <property type="molecule type" value="Genomic_DNA"/>
</dbReference>
<comment type="catalytic activity">
    <reaction evidence="1 6 7">
        <text>adenosine 5'-phosphosulfate + ATP = 3'-phosphoadenylyl sulfate + ADP + H(+)</text>
        <dbReference type="Rhea" id="RHEA:24152"/>
        <dbReference type="ChEBI" id="CHEBI:15378"/>
        <dbReference type="ChEBI" id="CHEBI:30616"/>
        <dbReference type="ChEBI" id="CHEBI:58243"/>
        <dbReference type="ChEBI" id="CHEBI:58339"/>
        <dbReference type="ChEBI" id="CHEBI:456216"/>
        <dbReference type="EC" id="2.7.1.25"/>
    </reaction>
</comment>
<dbReference type="GO" id="GO:0005524">
    <property type="term" value="F:ATP binding"/>
    <property type="evidence" value="ECO:0007669"/>
    <property type="project" value="UniProtKB-UniRule"/>
</dbReference>
<dbReference type="AlphaFoldDB" id="A0A1R1W4H5"/>
<keyword evidence="3 6" id="KW-0808">Transferase</keyword>
<dbReference type="InterPro" id="IPR027417">
    <property type="entry name" value="P-loop_NTPase"/>
</dbReference>
<dbReference type="NCBIfam" id="NF003013">
    <property type="entry name" value="PRK03846.1"/>
    <property type="match status" value="1"/>
</dbReference>
<keyword evidence="6 7" id="KW-0418">Kinase</keyword>
<organism evidence="9 11">
    <name type="scientific">Burkholderia contaminans</name>
    <dbReference type="NCBI Taxonomy" id="488447"/>
    <lineage>
        <taxon>Bacteria</taxon>
        <taxon>Pseudomonadati</taxon>
        <taxon>Pseudomonadota</taxon>
        <taxon>Betaproteobacteria</taxon>
        <taxon>Burkholderiales</taxon>
        <taxon>Burkholderiaceae</taxon>
        <taxon>Burkholderia</taxon>
        <taxon>Burkholderia cepacia complex</taxon>
    </lineage>
</organism>
<gene>
    <name evidence="6 9" type="primary">cysC</name>
    <name evidence="10" type="ORF">J4M89_01990</name>
    <name evidence="9" type="ORF">JIN94_04120</name>
</gene>
<evidence type="ECO:0000256" key="2">
    <source>
        <dbReference type="ARBA" id="ARBA00012121"/>
    </source>
</evidence>
<reference evidence="10 12" key="2">
    <citation type="submission" date="2021-03" db="EMBL/GenBank/DDBJ databases">
        <title>Clinical course, treatment and visual outcome of an outbreak of Burkholderia contaminans endophthalmitis following cataract surgery.</title>
        <authorList>
            <person name="Lind C."/>
            <person name="Olsen K."/>
            <person name="Angelsen N.K."/>
            <person name="Krefting E.A."/>
            <person name="Fossen K."/>
            <person name="Gravningen K."/>
            <person name="Depoorter E."/>
            <person name="Vandamme P."/>
            <person name="Bertelsen G."/>
        </authorList>
    </citation>
    <scope>NUCLEOTIDE SEQUENCE [LARGE SCALE GENOMIC DNA]</scope>
    <source>
        <strain evidence="10 12">51242556</strain>
    </source>
</reference>
<feature type="domain" description="APS kinase" evidence="8">
    <location>
        <begin position="33"/>
        <end position="181"/>
    </location>
</feature>
<dbReference type="GO" id="GO:0010134">
    <property type="term" value="P:sulfate assimilation via adenylyl sulfate reduction"/>
    <property type="evidence" value="ECO:0007669"/>
    <property type="project" value="TreeGrafter"/>
</dbReference>
<evidence type="ECO:0000313" key="11">
    <source>
        <dbReference type="Proteomes" id="UP000611459"/>
    </source>
</evidence>
<dbReference type="GO" id="GO:0004781">
    <property type="term" value="F:sulfate adenylyltransferase (ATP) activity"/>
    <property type="evidence" value="ECO:0007669"/>
    <property type="project" value="TreeGrafter"/>
</dbReference>
<feature type="binding site" evidence="6">
    <location>
        <begin position="40"/>
        <end position="47"/>
    </location>
    <ligand>
        <name>ATP</name>
        <dbReference type="ChEBI" id="CHEBI:30616"/>
    </ligand>
</feature>
<reference evidence="9" key="1">
    <citation type="submission" date="2021-01" db="EMBL/GenBank/DDBJ databases">
        <title>Outbreak of Burkholderia contaminns endophthalmitis traced to a clinical ventilation system.</title>
        <authorList>
            <person name="Lipuma J."/>
            <person name="Spilker T."/>
            <person name="Kratholm J."/>
        </authorList>
    </citation>
    <scope>NUCLEOTIDE SEQUENCE</scope>
    <source>
        <strain evidence="9">HI4954</strain>
    </source>
</reference>
<keyword evidence="6" id="KW-0597">Phosphoprotein</keyword>
<dbReference type="InterPro" id="IPR050512">
    <property type="entry name" value="Sulf_AdTrans/APS_kinase"/>
</dbReference>
<name>A0A1R1W4H5_9BURK</name>
<dbReference type="GO" id="GO:0005737">
    <property type="term" value="C:cytoplasm"/>
    <property type="evidence" value="ECO:0007669"/>
    <property type="project" value="TreeGrafter"/>
</dbReference>
<dbReference type="SUPFAM" id="SSF52540">
    <property type="entry name" value="P-loop containing nucleoside triphosphate hydrolases"/>
    <property type="match status" value="1"/>
</dbReference>
<dbReference type="EMBL" id="JAGEMX010000001">
    <property type="protein sequence ID" value="MBO1828144.1"/>
    <property type="molecule type" value="Genomic_DNA"/>
</dbReference>
<dbReference type="GO" id="GO:0004020">
    <property type="term" value="F:adenylylsulfate kinase activity"/>
    <property type="evidence" value="ECO:0007669"/>
    <property type="project" value="UniProtKB-UniRule"/>
</dbReference>
<dbReference type="InterPro" id="IPR059117">
    <property type="entry name" value="APS_kinase_dom"/>
</dbReference>
<evidence type="ECO:0000256" key="4">
    <source>
        <dbReference type="ARBA" id="ARBA00022741"/>
    </source>
</evidence>
<dbReference type="OrthoDB" id="9804504at2"/>
<evidence type="ECO:0000256" key="3">
    <source>
        <dbReference type="ARBA" id="ARBA00022679"/>
    </source>
</evidence>
<dbReference type="EC" id="2.7.1.25" evidence="2 6"/>
<accession>A0A1R1W4H5</accession>